<sequence length="202" mass="23365">MIYQWDSVVDWYFLIHQTLLVNVMYQQAIFLYPDIEHKSFPWSLVLLFRPFTMKPYVIGAKSIRLARLKNAVYLCYRANIFFWCLLVLYGGSSGGGVKFKKGALYFVSGLGYLESGYAASKVLYFKSMVAENECLFEFFTQIGSHSNAYGDFIEDPSERQSIRKSLYLSVKMSPKRSIELPINSMKSAFRTLSRSMVLDMLY</sequence>
<dbReference type="EMBL" id="JAKUDN010000002">
    <property type="protein sequence ID" value="MCP8352435.1"/>
    <property type="molecule type" value="Genomic_DNA"/>
</dbReference>
<dbReference type="RefSeq" id="WP_258569539.1">
    <property type="nucleotide sequence ID" value="NZ_JAKUDN010000002.1"/>
</dbReference>
<evidence type="ECO:0000313" key="2">
    <source>
        <dbReference type="EMBL" id="MCP8352435.1"/>
    </source>
</evidence>
<accession>A0ABT1L5J2</accession>
<organism evidence="2 3">
    <name type="scientific">Candidatus Synchoanobacter obligatus</name>
    <dbReference type="NCBI Taxonomy" id="2919597"/>
    <lineage>
        <taxon>Bacteria</taxon>
        <taxon>Pseudomonadati</taxon>
        <taxon>Pseudomonadota</taxon>
        <taxon>Gammaproteobacteria</taxon>
        <taxon>Candidatus Comchoanobacterales</taxon>
        <taxon>Candidatus Comchoanobacteraceae</taxon>
        <taxon>Candidatus Synchoanobacter</taxon>
    </lineage>
</organism>
<keyword evidence="1" id="KW-1133">Transmembrane helix</keyword>
<gene>
    <name evidence="2" type="ORF">MKS91_03915</name>
</gene>
<feature type="transmembrane region" description="Helical" evidence="1">
    <location>
        <begin position="102"/>
        <end position="119"/>
    </location>
</feature>
<keyword evidence="1" id="KW-0812">Transmembrane</keyword>
<protein>
    <submittedName>
        <fullName evidence="2">Uncharacterized protein</fullName>
    </submittedName>
</protein>
<reference evidence="2 3" key="1">
    <citation type="journal article" date="2022" name="Nat. Microbiol.">
        <title>The microbiome of a bacterivorous marine choanoflagellate contains a resource-demanding obligate bacterial associate.</title>
        <authorList>
            <person name="Needham D.M."/>
            <person name="Poirier C."/>
            <person name="Bachy C."/>
            <person name="George E.E."/>
            <person name="Wilken S."/>
            <person name="Yung C.C.M."/>
            <person name="Limardo A.J."/>
            <person name="Morando M."/>
            <person name="Sudek L."/>
            <person name="Malmstrom R.R."/>
            <person name="Keeling P.J."/>
            <person name="Santoro A.E."/>
            <person name="Worden A.Z."/>
        </authorList>
    </citation>
    <scope>NUCLEOTIDE SEQUENCE [LARGE SCALE GENOMIC DNA]</scope>
    <source>
        <strain evidence="2 3">Comchoano-2</strain>
    </source>
</reference>
<comment type="caution">
    <text evidence="2">The sequence shown here is derived from an EMBL/GenBank/DDBJ whole genome shotgun (WGS) entry which is preliminary data.</text>
</comment>
<name>A0ABT1L5J2_9GAMM</name>
<dbReference type="Proteomes" id="UP001320768">
    <property type="component" value="Unassembled WGS sequence"/>
</dbReference>
<keyword evidence="3" id="KW-1185">Reference proteome</keyword>
<keyword evidence="1" id="KW-0472">Membrane</keyword>
<proteinExistence type="predicted"/>
<evidence type="ECO:0000313" key="3">
    <source>
        <dbReference type="Proteomes" id="UP001320768"/>
    </source>
</evidence>
<evidence type="ECO:0000256" key="1">
    <source>
        <dbReference type="SAM" id="Phobius"/>
    </source>
</evidence>
<feature type="transmembrane region" description="Helical" evidence="1">
    <location>
        <begin position="71"/>
        <end position="90"/>
    </location>
</feature>